<dbReference type="Gene3D" id="3.40.630.30">
    <property type="match status" value="1"/>
</dbReference>
<dbReference type="PANTHER" id="PTHR43626">
    <property type="entry name" value="ACYL-COA N-ACYLTRANSFERASE"/>
    <property type="match status" value="1"/>
</dbReference>
<dbReference type="InterPro" id="IPR000182">
    <property type="entry name" value="GNAT_dom"/>
</dbReference>
<dbReference type="AlphaFoldDB" id="A0A1H1DWN3"/>
<dbReference type="Proteomes" id="UP000199444">
    <property type="component" value="Unassembled WGS sequence"/>
</dbReference>
<dbReference type="CDD" id="cd04301">
    <property type="entry name" value="NAT_SF"/>
    <property type="match status" value="1"/>
</dbReference>
<keyword evidence="2" id="KW-0012">Acyltransferase</keyword>
<evidence type="ECO:0000259" key="3">
    <source>
        <dbReference type="PROSITE" id="PS51186"/>
    </source>
</evidence>
<gene>
    <name evidence="4" type="ORF">SAMN05216231_2616</name>
</gene>
<feature type="domain" description="N-acetyltransferase" evidence="3">
    <location>
        <begin position="3"/>
        <end position="131"/>
    </location>
</feature>
<evidence type="ECO:0000313" key="4">
    <source>
        <dbReference type="EMBL" id="SDQ80931.1"/>
    </source>
</evidence>
<keyword evidence="5" id="KW-1185">Reference proteome</keyword>
<proteinExistence type="predicted"/>
<evidence type="ECO:0000256" key="1">
    <source>
        <dbReference type="ARBA" id="ARBA00022679"/>
    </source>
</evidence>
<reference evidence="4 5" key="1">
    <citation type="submission" date="2016-10" db="EMBL/GenBank/DDBJ databases">
        <authorList>
            <person name="de Groot N.N."/>
        </authorList>
    </citation>
    <scope>NUCLEOTIDE SEQUENCE [LARGE SCALE GENOMIC DNA]</scope>
    <source>
        <strain evidence="4 5">CGMCC 1.10449</strain>
    </source>
</reference>
<evidence type="ECO:0000256" key="2">
    <source>
        <dbReference type="ARBA" id="ARBA00023315"/>
    </source>
</evidence>
<sequence>MKVEVKSFTEKPIKATELMRLYIDAGWWEERKVQDIEKMLKREISVGAWKDDILIGFARAVSDGKFRAYIEDVVLHTEFQKSGIGTKIVSQLLKELSNIDVISLFCEEDLIPFYEKNKFKYNKSQFVMHRK</sequence>
<organism evidence="4 5">
    <name type="scientific">Virgibacillus salinus</name>
    <dbReference type="NCBI Taxonomy" id="553311"/>
    <lineage>
        <taxon>Bacteria</taxon>
        <taxon>Bacillati</taxon>
        <taxon>Bacillota</taxon>
        <taxon>Bacilli</taxon>
        <taxon>Bacillales</taxon>
        <taxon>Bacillaceae</taxon>
        <taxon>Virgibacillus</taxon>
    </lineage>
</organism>
<dbReference type="InterPro" id="IPR045039">
    <property type="entry name" value="NSI-like"/>
</dbReference>
<protein>
    <submittedName>
        <fullName evidence="4">Acetyltransferase (GNAT) family protein</fullName>
    </submittedName>
</protein>
<dbReference type="EMBL" id="FNKD01000003">
    <property type="protein sequence ID" value="SDQ80931.1"/>
    <property type="molecule type" value="Genomic_DNA"/>
</dbReference>
<accession>A0A1H1DWN3</accession>
<dbReference type="STRING" id="553311.SAMN05216231_2616"/>
<dbReference type="PROSITE" id="PS51186">
    <property type="entry name" value="GNAT"/>
    <property type="match status" value="1"/>
</dbReference>
<keyword evidence="1 4" id="KW-0808">Transferase</keyword>
<evidence type="ECO:0000313" key="5">
    <source>
        <dbReference type="Proteomes" id="UP000199444"/>
    </source>
</evidence>
<dbReference type="InterPro" id="IPR016181">
    <property type="entry name" value="Acyl_CoA_acyltransferase"/>
</dbReference>
<dbReference type="GO" id="GO:0008080">
    <property type="term" value="F:N-acetyltransferase activity"/>
    <property type="evidence" value="ECO:0007669"/>
    <property type="project" value="InterPro"/>
</dbReference>
<name>A0A1H1DWN3_9BACI</name>
<dbReference type="GO" id="GO:0005737">
    <property type="term" value="C:cytoplasm"/>
    <property type="evidence" value="ECO:0007669"/>
    <property type="project" value="TreeGrafter"/>
</dbReference>
<dbReference type="Pfam" id="PF00583">
    <property type="entry name" value="Acetyltransf_1"/>
    <property type="match status" value="1"/>
</dbReference>
<dbReference type="PANTHER" id="PTHR43626:SF4">
    <property type="entry name" value="GCN5-RELATED N-ACETYLTRANSFERASE 2, CHLOROPLASTIC"/>
    <property type="match status" value="1"/>
</dbReference>
<dbReference type="SUPFAM" id="SSF55729">
    <property type="entry name" value="Acyl-CoA N-acyltransferases (Nat)"/>
    <property type="match status" value="1"/>
</dbReference>